<keyword evidence="1" id="KW-0812">Transmembrane</keyword>
<proteinExistence type="predicted"/>
<organism evidence="2">
    <name type="scientific">Anopheles darlingi</name>
    <name type="common">Mosquito</name>
    <dbReference type="NCBI Taxonomy" id="43151"/>
    <lineage>
        <taxon>Eukaryota</taxon>
        <taxon>Metazoa</taxon>
        <taxon>Ecdysozoa</taxon>
        <taxon>Arthropoda</taxon>
        <taxon>Hexapoda</taxon>
        <taxon>Insecta</taxon>
        <taxon>Pterygota</taxon>
        <taxon>Neoptera</taxon>
        <taxon>Endopterygota</taxon>
        <taxon>Diptera</taxon>
        <taxon>Nematocera</taxon>
        <taxon>Culicoidea</taxon>
        <taxon>Culicidae</taxon>
        <taxon>Anophelinae</taxon>
        <taxon>Anopheles</taxon>
    </lineage>
</organism>
<keyword evidence="1" id="KW-1133">Transmembrane helix</keyword>
<reference evidence="2" key="1">
    <citation type="submission" date="2018-01" db="EMBL/GenBank/DDBJ databases">
        <title>An insight into the sialome of Amazonian anophelines.</title>
        <authorList>
            <person name="Ribeiro J.M."/>
            <person name="Scarpassa V."/>
            <person name="Calvo E."/>
        </authorList>
    </citation>
    <scope>NUCLEOTIDE SEQUENCE</scope>
</reference>
<dbReference type="AlphaFoldDB" id="A0A2M4DEJ7"/>
<keyword evidence="1" id="KW-0472">Membrane</keyword>
<evidence type="ECO:0000313" key="2">
    <source>
        <dbReference type="EMBL" id="MBW76007.1"/>
    </source>
</evidence>
<name>A0A2M4DEJ7_ANODA</name>
<dbReference type="EMBL" id="GGFL01011829">
    <property type="protein sequence ID" value="MBW76007.1"/>
    <property type="molecule type" value="Transcribed_RNA"/>
</dbReference>
<evidence type="ECO:0000256" key="1">
    <source>
        <dbReference type="SAM" id="Phobius"/>
    </source>
</evidence>
<protein>
    <submittedName>
        <fullName evidence="2">Putative secreted protein</fullName>
    </submittedName>
</protein>
<feature type="transmembrane region" description="Helical" evidence="1">
    <location>
        <begin position="12"/>
        <end position="32"/>
    </location>
</feature>
<accession>A0A2M4DEJ7</accession>
<sequence length="75" mass="8764">MHVCMYPHTLTYNIYMYICIYIIALPYATAILEVGNFDNTHSHTLALSHTHTHMQTLPRSLTYALKQHTNTRKQD</sequence>